<dbReference type="GO" id="GO:0005524">
    <property type="term" value="F:ATP binding"/>
    <property type="evidence" value="ECO:0007669"/>
    <property type="project" value="UniProtKB-UniRule"/>
</dbReference>
<sequence>MATLQCNVVSAKETIYSGEISMLIATGVEGEVGILPGHIPFITLLKPGPMQIKTSNGNDEMVYISGGVLEVQPHLVTVLADTAVRAHDLDEAKILEARRHAEQTLQNQKADIDTSASAALAALAESLAQLQTLKKFKNRA</sequence>
<evidence type="ECO:0000256" key="9">
    <source>
        <dbReference type="ARBA" id="ARBA00023065"/>
    </source>
</evidence>
<reference evidence="18" key="1">
    <citation type="submission" date="2019-04" db="EMBL/GenBank/DDBJ databases">
        <title>Moraxella osloensis CCUG 73412, isolated from corneal scrapings as causative agent of keratitis.</title>
        <authorList>
            <person name="Connolly G."/>
            <person name="Jaen-Luchoro D."/>
            <person name="Pinyeiro-Iglesias B."/>
            <person name="Curry A."/>
            <person name="Knowles S."/>
            <person name="Moore E.R.B."/>
        </authorList>
    </citation>
    <scope>NUCLEOTIDE SEQUENCE</scope>
    <source>
        <strain evidence="18">CCUG 73412</strain>
    </source>
</reference>
<keyword evidence="9 15" id="KW-0406">Ion transport</keyword>
<gene>
    <name evidence="15" type="primary">atpC</name>
    <name evidence="18" type="ORF">E6P75_09440</name>
</gene>
<evidence type="ECO:0000256" key="6">
    <source>
        <dbReference type="ARBA" id="ARBA00022448"/>
    </source>
</evidence>
<proteinExistence type="inferred from homology"/>
<keyword evidence="11 15" id="KW-0139">CF(1)</keyword>
<evidence type="ECO:0000256" key="3">
    <source>
        <dbReference type="ARBA" id="ARBA00005712"/>
    </source>
</evidence>
<comment type="subunit">
    <text evidence="4 15 16">F-type ATPases have 2 components, CF(1) - the catalytic core - and CF(0) - the membrane proton channel. CF(1) has five subunits: alpha(3), beta(3), gamma(1), delta(1), epsilon(1). CF(0) has three main subunits: a, b and c.</text>
</comment>
<dbReference type="HAMAP" id="MF_00530">
    <property type="entry name" value="ATP_synth_epsil_bac"/>
    <property type="match status" value="1"/>
</dbReference>
<dbReference type="Pfam" id="PF02823">
    <property type="entry name" value="ATP-synt_DE_N"/>
    <property type="match status" value="1"/>
</dbReference>
<dbReference type="GO" id="GO:0005886">
    <property type="term" value="C:plasma membrane"/>
    <property type="evidence" value="ECO:0007669"/>
    <property type="project" value="UniProtKB-SubCell"/>
</dbReference>
<comment type="function">
    <text evidence="1 15">Produces ATP from ADP in the presence of a proton gradient across the membrane.</text>
</comment>
<evidence type="ECO:0000256" key="2">
    <source>
        <dbReference type="ARBA" id="ARBA00004202"/>
    </source>
</evidence>
<dbReference type="NCBIfam" id="TIGR01216">
    <property type="entry name" value="ATP_synt_epsi"/>
    <property type="match status" value="1"/>
</dbReference>
<dbReference type="InterPro" id="IPR020546">
    <property type="entry name" value="ATP_synth_F1_dsu/esu_N"/>
</dbReference>
<evidence type="ECO:0000259" key="17">
    <source>
        <dbReference type="Pfam" id="PF02823"/>
    </source>
</evidence>
<dbReference type="AlphaFoldDB" id="A0AAW6TH18"/>
<evidence type="ECO:0000313" key="18">
    <source>
        <dbReference type="EMBL" id="MDI4510430.1"/>
    </source>
</evidence>
<dbReference type="CDD" id="cd12152">
    <property type="entry name" value="F1-ATPase_delta"/>
    <property type="match status" value="1"/>
</dbReference>
<evidence type="ECO:0000256" key="10">
    <source>
        <dbReference type="ARBA" id="ARBA00023136"/>
    </source>
</evidence>
<name>A0AAW6TH18_FAUOS</name>
<evidence type="ECO:0000256" key="4">
    <source>
        <dbReference type="ARBA" id="ARBA00011648"/>
    </source>
</evidence>
<evidence type="ECO:0000256" key="7">
    <source>
        <dbReference type="ARBA" id="ARBA00022475"/>
    </source>
</evidence>
<dbReference type="SUPFAM" id="SSF46604">
    <property type="entry name" value="Epsilon subunit of F1F0-ATP synthase C-terminal domain"/>
    <property type="match status" value="1"/>
</dbReference>
<comment type="caution">
    <text evidence="18">The sequence shown here is derived from an EMBL/GenBank/DDBJ whole genome shotgun (WGS) entry which is preliminary data.</text>
</comment>
<comment type="similarity">
    <text evidence="3 15 16">Belongs to the ATPase epsilon chain family.</text>
</comment>
<dbReference type="Gene3D" id="1.20.5.440">
    <property type="entry name" value="ATP synthase delta/epsilon subunit, C-terminal domain"/>
    <property type="match status" value="1"/>
</dbReference>
<dbReference type="NCBIfam" id="NF001847">
    <property type="entry name" value="PRK00571.1-4"/>
    <property type="match status" value="1"/>
</dbReference>
<evidence type="ECO:0000256" key="8">
    <source>
        <dbReference type="ARBA" id="ARBA00022781"/>
    </source>
</evidence>
<evidence type="ECO:0000256" key="12">
    <source>
        <dbReference type="ARBA" id="ARBA00023310"/>
    </source>
</evidence>
<evidence type="ECO:0000256" key="16">
    <source>
        <dbReference type="RuleBase" id="RU003656"/>
    </source>
</evidence>
<dbReference type="GO" id="GO:0046933">
    <property type="term" value="F:proton-transporting ATP synthase activity, rotational mechanism"/>
    <property type="evidence" value="ECO:0007669"/>
    <property type="project" value="UniProtKB-UniRule"/>
</dbReference>
<accession>A0AAW6TH18</accession>
<dbReference type="InterPro" id="IPR036794">
    <property type="entry name" value="ATP_F1_dsu/esu_C_sf"/>
</dbReference>
<dbReference type="PANTHER" id="PTHR13822:SF10">
    <property type="entry name" value="ATP SYNTHASE EPSILON CHAIN, CHLOROPLASTIC"/>
    <property type="match status" value="1"/>
</dbReference>
<dbReference type="InterPro" id="IPR001469">
    <property type="entry name" value="ATP_synth_F1_dsu/esu"/>
</dbReference>
<evidence type="ECO:0000256" key="14">
    <source>
        <dbReference type="ARBA" id="ARBA00031795"/>
    </source>
</evidence>
<dbReference type="FunFam" id="2.60.15.10:FF:000001">
    <property type="entry name" value="ATP synthase epsilon chain"/>
    <property type="match status" value="1"/>
</dbReference>
<organism evidence="18">
    <name type="scientific">Faucicola osloensis</name>
    <name type="common">Moraxella osloensis</name>
    <dbReference type="NCBI Taxonomy" id="34062"/>
    <lineage>
        <taxon>Bacteria</taxon>
        <taxon>Pseudomonadati</taxon>
        <taxon>Pseudomonadota</taxon>
        <taxon>Gammaproteobacteria</taxon>
        <taxon>Moraxellales</taxon>
        <taxon>Moraxellaceae</taxon>
        <taxon>Faucicola</taxon>
    </lineage>
</organism>
<evidence type="ECO:0000256" key="15">
    <source>
        <dbReference type="HAMAP-Rule" id="MF_00530"/>
    </source>
</evidence>
<evidence type="ECO:0000256" key="13">
    <source>
        <dbReference type="ARBA" id="ARBA00030215"/>
    </source>
</evidence>
<keyword evidence="12 15" id="KW-0066">ATP synthesis</keyword>
<evidence type="ECO:0000256" key="1">
    <source>
        <dbReference type="ARBA" id="ARBA00003543"/>
    </source>
</evidence>
<evidence type="ECO:0000256" key="11">
    <source>
        <dbReference type="ARBA" id="ARBA00023196"/>
    </source>
</evidence>
<keyword evidence="7 15" id="KW-1003">Cell membrane</keyword>
<keyword evidence="8 15" id="KW-0375">Hydrogen ion transport</keyword>
<protein>
    <recommendedName>
        <fullName evidence="5 15">ATP synthase epsilon chain</fullName>
    </recommendedName>
    <alternativeName>
        <fullName evidence="14 15">ATP synthase F1 sector epsilon subunit</fullName>
    </alternativeName>
    <alternativeName>
        <fullName evidence="13 15">F-ATPase epsilon subunit</fullName>
    </alternativeName>
</protein>
<dbReference type="InterPro" id="IPR036771">
    <property type="entry name" value="ATPsynth_dsu/esu_N"/>
</dbReference>
<evidence type="ECO:0000256" key="5">
    <source>
        <dbReference type="ARBA" id="ARBA00014480"/>
    </source>
</evidence>
<keyword evidence="10 15" id="KW-0472">Membrane</keyword>
<dbReference type="SUPFAM" id="SSF51344">
    <property type="entry name" value="Epsilon subunit of F1F0-ATP synthase N-terminal domain"/>
    <property type="match status" value="1"/>
</dbReference>
<dbReference type="PANTHER" id="PTHR13822">
    <property type="entry name" value="ATP SYNTHASE DELTA/EPSILON CHAIN"/>
    <property type="match status" value="1"/>
</dbReference>
<keyword evidence="6 15" id="KW-0813">Transport</keyword>
<dbReference type="EMBL" id="SSCJ01000008">
    <property type="protein sequence ID" value="MDI4510430.1"/>
    <property type="molecule type" value="Genomic_DNA"/>
</dbReference>
<dbReference type="GO" id="GO:0045259">
    <property type="term" value="C:proton-transporting ATP synthase complex"/>
    <property type="evidence" value="ECO:0007669"/>
    <property type="project" value="UniProtKB-KW"/>
</dbReference>
<comment type="subcellular location">
    <subcellularLocation>
        <location evidence="2 15">Cell membrane</location>
        <topology evidence="2 15">Peripheral membrane protein</topology>
    </subcellularLocation>
</comment>
<dbReference type="Gene3D" id="2.60.15.10">
    <property type="entry name" value="F0F1 ATP synthase delta/epsilon subunit, N-terminal"/>
    <property type="match status" value="1"/>
</dbReference>
<feature type="domain" description="ATP synthase F1 complex delta/epsilon subunit N-terminal" evidence="17">
    <location>
        <begin position="4"/>
        <end position="83"/>
    </location>
</feature>